<evidence type="ECO:0000313" key="3">
    <source>
        <dbReference type="EMBL" id="OXA50844.1"/>
    </source>
</evidence>
<accession>A0A226E1D6</accession>
<dbReference type="OMA" id="NRCNRWD"/>
<evidence type="ECO:0000313" key="4">
    <source>
        <dbReference type="Proteomes" id="UP000198287"/>
    </source>
</evidence>
<comment type="caution">
    <text evidence="3">The sequence shown here is derived from an EMBL/GenBank/DDBJ whole genome shotgun (WGS) entry which is preliminary data.</text>
</comment>
<evidence type="ECO:0000256" key="2">
    <source>
        <dbReference type="SAM" id="MobiDB-lite"/>
    </source>
</evidence>
<protein>
    <submittedName>
        <fullName evidence="3">Uncharacterized protein</fullName>
    </submittedName>
</protein>
<dbReference type="EMBL" id="LNIX01000008">
    <property type="protein sequence ID" value="OXA50844.1"/>
    <property type="molecule type" value="Genomic_DNA"/>
</dbReference>
<feature type="region of interest" description="Disordered" evidence="2">
    <location>
        <begin position="1"/>
        <end position="34"/>
    </location>
</feature>
<feature type="compositionally biased region" description="Basic residues" evidence="2">
    <location>
        <begin position="1"/>
        <end position="27"/>
    </location>
</feature>
<dbReference type="AlphaFoldDB" id="A0A226E1D6"/>
<name>A0A226E1D6_FOLCA</name>
<dbReference type="OrthoDB" id="8251577at2759"/>
<sequence>MPPKLKTKGKSKGGKRKKDKGKKKKKEKPVFEPPPLHQLTELYNKLREKLFDLKQTQGRARKKRLEGWYMTREMLAMKHDNDVYHDYLKEKMGEIQRLMEEITLQLELERAEVDRLIRERMSDYDKRLAEYKHRMQKGEVELNELRIKLLEYEHLIKKLAGLLAHLKELQDMIPAAELDANVKTRHLKNQYLNERAKLHNHLESELFNLITTCRSHLMPMFSDHMNLMELDNRCNRWDLGRLDIANARLSERKEILLQKRNRLNMKKGYLSIEWAFSKLAQCETRKKEELEKLRHPEVPVVPVECELSIAFKAYLNKRLVEERIKQRKEAALKKKREERRRKLALQEEKARKAAAEQGIQLDEQDFLDDWDLDDEEMEYYRDSEGNLVVAPVGRMKLHKAMMENRDLDEEEEGSSEEEG</sequence>
<keyword evidence="4" id="KW-1185">Reference proteome</keyword>
<evidence type="ECO:0000256" key="1">
    <source>
        <dbReference type="SAM" id="Coils"/>
    </source>
</evidence>
<feature type="coiled-coil region" evidence="1">
    <location>
        <begin position="321"/>
        <end position="356"/>
    </location>
</feature>
<dbReference type="Proteomes" id="UP000198287">
    <property type="component" value="Unassembled WGS sequence"/>
</dbReference>
<proteinExistence type="predicted"/>
<organism evidence="3 4">
    <name type="scientific">Folsomia candida</name>
    <name type="common">Springtail</name>
    <dbReference type="NCBI Taxonomy" id="158441"/>
    <lineage>
        <taxon>Eukaryota</taxon>
        <taxon>Metazoa</taxon>
        <taxon>Ecdysozoa</taxon>
        <taxon>Arthropoda</taxon>
        <taxon>Hexapoda</taxon>
        <taxon>Collembola</taxon>
        <taxon>Entomobryomorpha</taxon>
        <taxon>Isotomoidea</taxon>
        <taxon>Isotomidae</taxon>
        <taxon>Proisotominae</taxon>
        <taxon>Folsomia</taxon>
    </lineage>
</organism>
<gene>
    <name evidence="3" type="ORF">Fcan01_14178</name>
</gene>
<feature type="coiled-coil region" evidence="1">
    <location>
        <begin position="99"/>
        <end position="172"/>
    </location>
</feature>
<reference evidence="3 4" key="1">
    <citation type="submission" date="2015-12" db="EMBL/GenBank/DDBJ databases">
        <title>The genome of Folsomia candida.</title>
        <authorList>
            <person name="Faddeeva A."/>
            <person name="Derks M.F."/>
            <person name="Anvar Y."/>
            <person name="Smit S."/>
            <person name="Van Straalen N."/>
            <person name="Roelofs D."/>
        </authorList>
    </citation>
    <scope>NUCLEOTIDE SEQUENCE [LARGE SCALE GENOMIC DNA]</scope>
    <source>
        <strain evidence="3 4">VU population</strain>
        <tissue evidence="3">Whole body</tissue>
    </source>
</reference>
<keyword evidence="1" id="KW-0175">Coiled coil</keyword>